<dbReference type="EMBL" id="FOSL01000004">
    <property type="protein sequence ID" value="SFK29681.1"/>
    <property type="molecule type" value="Genomic_DNA"/>
</dbReference>
<organism evidence="1 2">
    <name type="scientific">Neomesorhizobium albiziae</name>
    <dbReference type="NCBI Taxonomy" id="335020"/>
    <lineage>
        <taxon>Bacteria</taxon>
        <taxon>Pseudomonadati</taxon>
        <taxon>Pseudomonadota</taxon>
        <taxon>Alphaproteobacteria</taxon>
        <taxon>Hyphomicrobiales</taxon>
        <taxon>Phyllobacteriaceae</taxon>
        <taxon>Neomesorhizobium</taxon>
    </lineage>
</organism>
<reference evidence="1 2" key="1">
    <citation type="submission" date="2016-10" db="EMBL/GenBank/DDBJ databases">
        <authorList>
            <person name="Varghese N."/>
            <person name="Submissions S."/>
        </authorList>
    </citation>
    <scope>NUCLEOTIDE SEQUENCE [LARGE SCALE GENOMIC DNA]</scope>
    <source>
        <strain evidence="1 2">DSM 21822</strain>
    </source>
</reference>
<gene>
    <name evidence="1" type="ORF">SAMN04488498_104353</name>
</gene>
<name>A0A1I3YEH3_9HYPH</name>
<evidence type="ECO:0000313" key="2">
    <source>
        <dbReference type="Proteomes" id="UP000323300"/>
    </source>
</evidence>
<accession>A0A1I3YEH3</accession>
<dbReference type="AlphaFoldDB" id="A0A1I3YEH3"/>
<dbReference type="Proteomes" id="UP000323300">
    <property type="component" value="Unassembled WGS sequence"/>
</dbReference>
<protein>
    <submittedName>
        <fullName evidence="1">Uncharacterized protein</fullName>
    </submittedName>
</protein>
<evidence type="ECO:0000313" key="1">
    <source>
        <dbReference type="EMBL" id="SFK29681.1"/>
    </source>
</evidence>
<keyword evidence="2" id="KW-1185">Reference proteome</keyword>
<sequence>MQAIQHSLGYDEFGNNPDLLTRADKRNLDRGRIARVSGDATCPACGEAYRLHPPVQGALWATRGCFGLVKL</sequence>
<dbReference type="RefSeq" id="WP_149760017.1">
    <property type="nucleotide sequence ID" value="NZ_BSPE01000007.1"/>
</dbReference>
<proteinExistence type="predicted"/>
<dbReference type="OrthoDB" id="9806844at2"/>